<comment type="caution">
    <text evidence="2">The sequence shown here is derived from an EMBL/GenBank/DDBJ whole genome shotgun (WGS) entry which is preliminary data.</text>
</comment>
<name>A0ABR3JWI0_9AGAR</name>
<proteinExistence type="predicted"/>
<feature type="compositionally biased region" description="Basic and acidic residues" evidence="1">
    <location>
        <begin position="44"/>
        <end position="59"/>
    </location>
</feature>
<gene>
    <name evidence="2" type="ORF">HGRIS_011175</name>
</gene>
<accession>A0ABR3JWI0</accession>
<organism evidence="2 3">
    <name type="scientific">Hohenbuehelia grisea</name>
    <dbReference type="NCBI Taxonomy" id="104357"/>
    <lineage>
        <taxon>Eukaryota</taxon>
        <taxon>Fungi</taxon>
        <taxon>Dikarya</taxon>
        <taxon>Basidiomycota</taxon>
        <taxon>Agaricomycotina</taxon>
        <taxon>Agaricomycetes</taxon>
        <taxon>Agaricomycetidae</taxon>
        <taxon>Agaricales</taxon>
        <taxon>Pleurotineae</taxon>
        <taxon>Pleurotaceae</taxon>
        <taxon>Hohenbuehelia</taxon>
    </lineage>
</organism>
<protein>
    <submittedName>
        <fullName evidence="2">Uncharacterized protein</fullName>
    </submittedName>
</protein>
<evidence type="ECO:0000313" key="3">
    <source>
        <dbReference type="Proteomes" id="UP001556367"/>
    </source>
</evidence>
<keyword evidence="3" id="KW-1185">Reference proteome</keyword>
<reference evidence="3" key="1">
    <citation type="submission" date="2024-06" db="EMBL/GenBank/DDBJ databases">
        <title>Multi-omics analyses provide insights into the biosynthesis of the anticancer antibiotic pleurotin in Hohenbuehelia grisea.</title>
        <authorList>
            <person name="Weaver J.A."/>
            <person name="Alberti F."/>
        </authorList>
    </citation>
    <scope>NUCLEOTIDE SEQUENCE [LARGE SCALE GENOMIC DNA]</scope>
    <source>
        <strain evidence="3">T-177</strain>
    </source>
</reference>
<evidence type="ECO:0000313" key="2">
    <source>
        <dbReference type="EMBL" id="KAL0959462.1"/>
    </source>
</evidence>
<evidence type="ECO:0000256" key="1">
    <source>
        <dbReference type="SAM" id="MobiDB-lite"/>
    </source>
</evidence>
<dbReference type="EMBL" id="JASNQZ010000002">
    <property type="protein sequence ID" value="KAL0959462.1"/>
    <property type="molecule type" value="Genomic_DNA"/>
</dbReference>
<feature type="compositionally biased region" description="Pro residues" evidence="1">
    <location>
        <begin position="61"/>
        <end position="71"/>
    </location>
</feature>
<feature type="region of interest" description="Disordered" evidence="1">
    <location>
        <begin position="36"/>
        <end position="80"/>
    </location>
</feature>
<sequence length="234" mass="24963">MHSNHFLSSNRPLLHKISGLFGRGLRTTVAADVVSSSGSGLMDRLSERDATQLPVDERSLPSPPPPPPTPTFPMDSTPSHAPPSPYVIEALLRVTDLRQQINVIADALERLLPTLVERKAASVDFVAAEIEAGNLSLKNVHHVVTRLQNALSSDLFAEDANSDSLIYYTTGAREADMNELTYATNANPNLFIKSSRSRQAGMSKIIDTGLAGVVLGGEGLSATSLLLIATAVTP</sequence>
<dbReference type="Proteomes" id="UP001556367">
    <property type="component" value="Unassembled WGS sequence"/>
</dbReference>